<dbReference type="AlphaFoldDB" id="A0AAN9B538"/>
<evidence type="ECO:0000313" key="2">
    <source>
        <dbReference type="EMBL" id="KAK7097660.1"/>
    </source>
</evidence>
<sequence length="228" mass="27516">MSWTPRSRRNPGMMTPSYTPSDTPRMTPFEVKMMELERLKKEISRNLGRFNSVRNDYMDWFEKRRQSFVDSLKLLQITFPLLVSDNNNTMKLFREVYRCASKIPRRGMPVERCADRMKEFLDFVDRLVELKKDQDVLYDKLCAYCNSVSRIREPHQKENVDFLQKTLTQAFDENFDFDRLHNERDNLFTYRVAQHDHKFHGLLSYVPYLLKVSTNMCYWACQIYLEKE</sequence>
<evidence type="ECO:0000313" key="3">
    <source>
        <dbReference type="Proteomes" id="UP001374579"/>
    </source>
</evidence>
<keyword evidence="3" id="KW-1185">Reference proteome</keyword>
<feature type="region of interest" description="Disordered" evidence="1">
    <location>
        <begin position="1"/>
        <end position="25"/>
    </location>
</feature>
<organism evidence="2 3">
    <name type="scientific">Littorina saxatilis</name>
    <dbReference type="NCBI Taxonomy" id="31220"/>
    <lineage>
        <taxon>Eukaryota</taxon>
        <taxon>Metazoa</taxon>
        <taxon>Spiralia</taxon>
        <taxon>Lophotrochozoa</taxon>
        <taxon>Mollusca</taxon>
        <taxon>Gastropoda</taxon>
        <taxon>Caenogastropoda</taxon>
        <taxon>Littorinimorpha</taxon>
        <taxon>Littorinoidea</taxon>
        <taxon>Littorinidae</taxon>
        <taxon>Littorina</taxon>
    </lineage>
</organism>
<gene>
    <name evidence="2" type="ORF">V1264_004605</name>
</gene>
<dbReference type="EMBL" id="JBAMIC010000013">
    <property type="protein sequence ID" value="KAK7097660.1"/>
    <property type="molecule type" value="Genomic_DNA"/>
</dbReference>
<name>A0AAN9B538_9CAEN</name>
<reference evidence="2 3" key="1">
    <citation type="submission" date="2024-02" db="EMBL/GenBank/DDBJ databases">
        <title>Chromosome-scale genome assembly of the rough periwinkle Littorina saxatilis.</title>
        <authorList>
            <person name="De Jode A."/>
            <person name="Faria R."/>
            <person name="Formenti G."/>
            <person name="Sims Y."/>
            <person name="Smith T.P."/>
            <person name="Tracey A."/>
            <person name="Wood J.M.D."/>
            <person name="Zagrodzka Z.B."/>
            <person name="Johannesson K."/>
            <person name="Butlin R.K."/>
            <person name="Leder E.H."/>
        </authorList>
    </citation>
    <scope>NUCLEOTIDE SEQUENCE [LARGE SCALE GENOMIC DNA]</scope>
    <source>
        <strain evidence="2">Snail1</strain>
        <tissue evidence="2">Muscle</tissue>
    </source>
</reference>
<proteinExistence type="predicted"/>
<comment type="caution">
    <text evidence="2">The sequence shown here is derived from an EMBL/GenBank/DDBJ whole genome shotgun (WGS) entry which is preliminary data.</text>
</comment>
<evidence type="ECO:0000256" key="1">
    <source>
        <dbReference type="SAM" id="MobiDB-lite"/>
    </source>
</evidence>
<protein>
    <submittedName>
        <fullName evidence="2">Uncharacterized protein</fullName>
    </submittedName>
</protein>
<accession>A0AAN9B538</accession>
<dbReference type="Proteomes" id="UP001374579">
    <property type="component" value="Unassembled WGS sequence"/>
</dbReference>